<organism evidence="1 2">
    <name type="scientific">Phytoactinopolyspora halophila</name>
    <dbReference type="NCBI Taxonomy" id="1981511"/>
    <lineage>
        <taxon>Bacteria</taxon>
        <taxon>Bacillati</taxon>
        <taxon>Actinomycetota</taxon>
        <taxon>Actinomycetes</taxon>
        <taxon>Jiangellales</taxon>
        <taxon>Jiangellaceae</taxon>
        <taxon>Phytoactinopolyspora</taxon>
    </lineage>
</organism>
<name>A0A329QI32_9ACTN</name>
<accession>A0A329QI32</accession>
<dbReference type="AlphaFoldDB" id="A0A329QI32"/>
<comment type="caution">
    <text evidence="1">The sequence shown here is derived from an EMBL/GenBank/DDBJ whole genome shotgun (WGS) entry which is preliminary data.</text>
</comment>
<protein>
    <submittedName>
        <fullName evidence="1">Uncharacterized protein</fullName>
    </submittedName>
</protein>
<gene>
    <name evidence="1" type="ORF">DPM12_14985</name>
</gene>
<evidence type="ECO:0000313" key="2">
    <source>
        <dbReference type="Proteomes" id="UP000250462"/>
    </source>
</evidence>
<evidence type="ECO:0000313" key="1">
    <source>
        <dbReference type="EMBL" id="RAW11984.1"/>
    </source>
</evidence>
<reference evidence="1 2" key="1">
    <citation type="submission" date="2018-06" db="EMBL/GenBank/DDBJ databases">
        <title>Phytoactinopolyspora halophila sp. nov., a novel halophilic actinomycete isolated from a saline soil in China.</title>
        <authorList>
            <person name="Tang S.-K."/>
        </authorList>
    </citation>
    <scope>NUCLEOTIDE SEQUENCE [LARGE SCALE GENOMIC DNA]</scope>
    <source>
        <strain evidence="1 2">YIM 96934</strain>
    </source>
</reference>
<dbReference type="EMBL" id="QMIG01000017">
    <property type="protein sequence ID" value="RAW11984.1"/>
    <property type="molecule type" value="Genomic_DNA"/>
</dbReference>
<sequence>MLVICCNQCQDRLIDDGFKTYVEAESARRVLGYVTGQLTPHGEEEVLCTPCSGFGSVTVLPVSAPLEMLPEAA</sequence>
<proteinExistence type="predicted"/>
<dbReference type="Proteomes" id="UP000250462">
    <property type="component" value="Unassembled WGS sequence"/>
</dbReference>
<keyword evidence="2" id="KW-1185">Reference proteome</keyword>